<dbReference type="EMBL" id="CP065321">
    <property type="protein sequence ID" value="QQR29923.1"/>
    <property type="molecule type" value="Genomic_DNA"/>
</dbReference>
<gene>
    <name evidence="1" type="ORF">ADH66_08225</name>
    <name evidence="2" type="ORF">I5Q82_18260</name>
</gene>
<dbReference type="Proteomes" id="UP000196710">
    <property type="component" value="Chromosome"/>
</dbReference>
<dbReference type="Proteomes" id="UP000596035">
    <property type="component" value="Chromosome"/>
</dbReference>
<evidence type="ECO:0008006" key="5">
    <source>
        <dbReference type="Google" id="ProtNLM"/>
    </source>
</evidence>
<keyword evidence="3" id="KW-1185">Reference proteome</keyword>
<proteinExistence type="predicted"/>
<evidence type="ECO:0000313" key="1">
    <source>
        <dbReference type="EMBL" id="ASB40647.1"/>
    </source>
</evidence>
<reference evidence="1" key="1">
    <citation type="journal article" date="2017" name="Genome Announc.">
        <title>High-Quality Whole-Genome Sequences of the Oligo-Mouse-Microbiota Bacterial Community.</title>
        <authorList>
            <person name="Garzetti D."/>
            <person name="Brugiroux S."/>
            <person name="Bunk B."/>
            <person name="Pukall R."/>
            <person name="McCoy K.D."/>
            <person name="Macpherson A.J."/>
            <person name="Stecher B."/>
        </authorList>
    </citation>
    <scope>NUCLEOTIDE SEQUENCE</scope>
    <source>
        <strain evidence="1">KB18</strain>
    </source>
</reference>
<sequence>MQTTALVEDTAIDGRLGSEHGLSLYVQTGERRLLFDMGQTGLFLRFLRLWQRHNAKALPDHANLVGSKARKCGKQKRFLPSRNLFCFPLVKIIFPS</sequence>
<dbReference type="InterPro" id="IPR036866">
    <property type="entry name" value="RibonucZ/Hydroxyglut_hydro"/>
</dbReference>
<reference evidence="2 4" key="3">
    <citation type="submission" date="2020-11" db="EMBL/GenBank/DDBJ databases">
        <title>Closed and high quality bacterial genomes of the OMM12 community.</title>
        <authorList>
            <person name="Marbouty M."/>
            <person name="Lamy-Besnier Q."/>
            <person name="Debarbieux L."/>
            <person name="Koszul R."/>
        </authorList>
    </citation>
    <scope>NUCLEOTIDE SEQUENCE [LARGE SCALE GENOMIC DNA]</scope>
    <source>
        <strain evidence="2 4">KB18</strain>
    </source>
</reference>
<name>A0A1Z2XQB6_9FIRM</name>
<dbReference type="RefSeq" id="WP_066533616.1">
    <property type="nucleotide sequence ID" value="NZ_CP021422.1"/>
</dbReference>
<accession>A0A1Z2XQB6</accession>
<evidence type="ECO:0000313" key="2">
    <source>
        <dbReference type="EMBL" id="QQR29923.1"/>
    </source>
</evidence>
<evidence type="ECO:0000313" key="4">
    <source>
        <dbReference type="Proteomes" id="UP000596035"/>
    </source>
</evidence>
<reference evidence="3" key="2">
    <citation type="submission" date="2017-05" db="EMBL/GenBank/DDBJ databases">
        <title>Improved OligoMM genomes.</title>
        <authorList>
            <person name="Garzetti D."/>
        </authorList>
    </citation>
    <scope>NUCLEOTIDE SEQUENCE [LARGE SCALE GENOMIC DNA]</scope>
    <source>
        <strain evidence="3">KB18</strain>
    </source>
</reference>
<evidence type="ECO:0000313" key="3">
    <source>
        <dbReference type="Proteomes" id="UP000196710"/>
    </source>
</evidence>
<protein>
    <recommendedName>
        <fullName evidence="5">MBL fold metallo-hydrolase</fullName>
    </recommendedName>
</protein>
<dbReference type="Gene3D" id="3.60.15.10">
    <property type="entry name" value="Ribonuclease Z/Hydroxyacylglutathione hydrolase-like"/>
    <property type="match status" value="1"/>
</dbReference>
<dbReference type="KEGG" id="amur:ADH66_08225"/>
<organism evidence="2 4">
    <name type="scientific">Acutalibacter muris</name>
    <dbReference type="NCBI Taxonomy" id="1796620"/>
    <lineage>
        <taxon>Bacteria</taxon>
        <taxon>Bacillati</taxon>
        <taxon>Bacillota</taxon>
        <taxon>Clostridia</taxon>
        <taxon>Eubacteriales</taxon>
        <taxon>Acutalibacteraceae</taxon>
        <taxon>Acutalibacter</taxon>
    </lineage>
</organism>
<dbReference type="EMBL" id="CP021422">
    <property type="protein sequence ID" value="ASB40647.1"/>
    <property type="molecule type" value="Genomic_DNA"/>
</dbReference>
<dbReference type="AlphaFoldDB" id="A0A1Z2XQB6"/>